<comment type="subcellular location">
    <subcellularLocation>
        <location evidence="1">Cytoplasm</location>
    </subcellularLocation>
</comment>
<keyword evidence="3" id="KW-1185">Reference proteome</keyword>
<gene>
    <name evidence="1" type="primary">rlmB</name>
    <name evidence="2" type="ORF">WM2015_1658</name>
</gene>
<dbReference type="PATRIC" id="fig|1579979.3.peg.1699"/>
<keyword evidence="1 2" id="KW-0808">Transferase</keyword>
<dbReference type="InterPro" id="IPR024915">
    <property type="entry name" value="23S_rRNA_MeTrfase_RlmB"/>
</dbReference>
<comment type="similarity">
    <text evidence="1">Belongs to the class IV-like SAM-binding methyltransferase superfamily. RNA methyltransferase TrmH family. RlmB subfamily.</text>
</comment>
<dbReference type="Proteomes" id="UP000066624">
    <property type="component" value="Chromosome"/>
</dbReference>
<dbReference type="GO" id="GO:0070039">
    <property type="term" value="F:rRNA (guanosine-2'-O-)-methyltransferase activity"/>
    <property type="evidence" value="ECO:0007669"/>
    <property type="project" value="UniProtKB-UniRule"/>
</dbReference>
<accession>A0A0K0XWG9</accession>
<dbReference type="InterPro" id="IPR029028">
    <property type="entry name" value="Alpha/beta_knot_MTases"/>
</dbReference>
<dbReference type="PANTHER" id="PTHR46429">
    <property type="entry name" value="23S RRNA (GUANOSINE-2'-O-)-METHYLTRANSFERASE RLMB"/>
    <property type="match status" value="1"/>
</dbReference>
<dbReference type="STRING" id="1579979.WM2015_1658"/>
<dbReference type="Pfam" id="PF08032">
    <property type="entry name" value="SpoU_sub_bind"/>
    <property type="match status" value="1"/>
</dbReference>
<dbReference type="CDD" id="cd18103">
    <property type="entry name" value="SpoU-like_RlmB"/>
    <property type="match status" value="1"/>
</dbReference>
<evidence type="ECO:0000313" key="2">
    <source>
        <dbReference type="EMBL" id="AKS42028.1"/>
    </source>
</evidence>
<dbReference type="InterPro" id="IPR004441">
    <property type="entry name" value="rRNA_MeTrfase_TrmH"/>
</dbReference>
<feature type="binding site" evidence="1">
    <location>
        <position position="225"/>
    </location>
    <ligand>
        <name>S-adenosyl-L-methionine</name>
        <dbReference type="ChEBI" id="CHEBI:59789"/>
    </ligand>
</feature>
<dbReference type="PANTHER" id="PTHR46429:SF1">
    <property type="entry name" value="23S RRNA (GUANOSINE-2'-O-)-METHYLTRANSFERASE RLMB"/>
    <property type="match status" value="1"/>
</dbReference>
<reference evidence="2 3" key="1">
    <citation type="submission" date="2015-07" db="EMBL/GenBank/DDBJ databases">
        <authorList>
            <person name="Noorani M."/>
        </authorList>
    </citation>
    <scope>NUCLEOTIDE SEQUENCE [LARGE SCALE GENOMIC DNA]</scope>
    <source>
        <strain evidence="2 3">KCTC 42284</strain>
    </source>
</reference>
<dbReference type="KEGG" id="wma:WM2015_1658"/>
<dbReference type="EMBL" id="CP012154">
    <property type="protein sequence ID" value="AKS42028.1"/>
    <property type="molecule type" value="Genomic_DNA"/>
</dbReference>
<dbReference type="InterPro" id="IPR013123">
    <property type="entry name" value="SpoU_subst-bd"/>
</dbReference>
<proteinExistence type="inferred from homology"/>
<keyword evidence="1" id="KW-0698">rRNA processing</keyword>
<dbReference type="GO" id="GO:0005829">
    <property type="term" value="C:cytosol"/>
    <property type="evidence" value="ECO:0007669"/>
    <property type="project" value="TreeGrafter"/>
</dbReference>
<evidence type="ECO:0000313" key="3">
    <source>
        <dbReference type="Proteomes" id="UP000066624"/>
    </source>
</evidence>
<dbReference type="HAMAP" id="MF_01887">
    <property type="entry name" value="23SrRNA_methyltr_B"/>
    <property type="match status" value="1"/>
</dbReference>
<dbReference type="Pfam" id="PF00588">
    <property type="entry name" value="SpoU_methylase"/>
    <property type="match status" value="1"/>
</dbReference>
<dbReference type="EC" id="2.1.1.185" evidence="1"/>
<dbReference type="FunFam" id="3.40.1280.10:FF:000008">
    <property type="entry name" value="Group 3 RNA methyltransferase TrmH"/>
    <property type="match status" value="1"/>
</dbReference>
<dbReference type="InterPro" id="IPR029026">
    <property type="entry name" value="tRNA_m1G_MTases_N"/>
</dbReference>
<dbReference type="AlphaFoldDB" id="A0A0K0XWG9"/>
<dbReference type="SUPFAM" id="SSF55315">
    <property type="entry name" value="L30e-like"/>
    <property type="match status" value="1"/>
</dbReference>
<keyword evidence="1" id="KW-0949">S-adenosyl-L-methionine</keyword>
<comment type="function">
    <text evidence="1">Specifically methylates the ribose of guanosine 2251 in 23S rRNA.</text>
</comment>
<keyword evidence="1" id="KW-0963">Cytoplasm</keyword>
<keyword evidence="1 2" id="KW-0489">Methyltransferase</keyword>
<dbReference type="OrthoDB" id="9785673at2"/>
<dbReference type="SUPFAM" id="SSF75217">
    <property type="entry name" value="alpha/beta knot"/>
    <property type="match status" value="1"/>
</dbReference>
<dbReference type="InterPro" id="IPR001537">
    <property type="entry name" value="SpoU_MeTrfase"/>
</dbReference>
<sequence>MKRELAMGINAVEGLVQAAPERIVRVWAKRGNARLDALTERLQAASVPIEWVDERALDRRAGGVRHQGVIAEFQARQAIDESELLELVDAEGREALLLVLDNVQDPHNLGACLRSALAAGACAVVVPKDRAAGLSPVVRRAAAGAAERIPLAVVTNLARTLDRLADHGLFRVGLAGETELSLYDADLTGPLALVMGGEDRGLRRLTRERCDQLVRIPMPGAMESLNVSVAAGIGLFEAVRQRSVV</sequence>
<feature type="binding site" evidence="1">
    <location>
        <position position="196"/>
    </location>
    <ligand>
        <name>S-adenosyl-L-methionine</name>
        <dbReference type="ChEBI" id="CHEBI:59789"/>
    </ligand>
</feature>
<comment type="catalytic activity">
    <reaction evidence="1">
        <text>guanosine(2251) in 23S rRNA + S-adenosyl-L-methionine = 2'-O-methylguanosine(2251) in 23S rRNA + S-adenosyl-L-homocysteine + H(+)</text>
        <dbReference type="Rhea" id="RHEA:24140"/>
        <dbReference type="Rhea" id="RHEA-COMP:10239"/>
        <dbReference type="Rhea" id="RHEA-COMP:10241"/>
        <dbReference type="ChEBI" id="CHEBI:15378"/>
        <dbReference type="ChEBI" id="CHEBI:57856"/>
        <dbReference type="ChEBI" id="CHEBI:59789"/>
        <dbReference type="ChEBI" id="CHEBI:74269"/>
        <dbReference type="ChEBI" id="CHEBI:74445"/>
        <dbReference type="EC" id="2.1.1.185"/>
    </reaction>
</comment>
<dbReference type="Gene3D" id="3.40.1280.10">
    <property type="match status" value="1"/>
</dbReference>
<name>A0A0K0XWG9_9GAMM</name>
<dbReference type="NCBIfam" id="TIGR00186">
    <property type="entry name" value="rRNA_methyl_3"/>
    <property type="match status" value="1"/>
</dbReference>
<dbReference type="GO" id="GO:0003723">
    <property type="term" value="F:RNA binding"/>
    <property type="evidence" value="ECO:0007669"/>
    <property type="project" value="InterPro"/>
</dbReference>
<feature type="binding site" evidence="1">
    <location>
        <position position="216"/>
    </location>
    <ligand>
        <name>S-adenosyl-L-methionine</name>
        <dbReference type="ChEBI" id="CHEBI:59789"/>
    </ligand>
</feature>
<dbReference type="RefSeq" id="WP_049725621.1">
    <property type="nucleotide sequence ID" value="NZ_CP012154.1"/>
</dbReference>
<dbReference type="Gene3D" id="3.30.1330.30">
    <property type="match status" value="1"/>
</dbReference>
<organism evidence="2 3">
    <name type="scientific">Wenzhouxiangella marina</name>
    <dbReference type="NCBI Taxonomy" id="1579979"/>
    <lineage>
        <taxon>Bacteria</taxon>
        <taxon>Pseudomonadati</taxon>
        <taxon>Pseudomonadota</taxon>
        <taxon>Gammaproteobacteria</taxon>
        <taxon>Chromatiales</taxon>
        <taxon>Wenzhouxiangellaceae</taxon>
        <taxon>Wenzhouxiangella</taxon>
    </lineage>
</organism>
<dbReference type="SMART" id="SM00967">
    <property type="entry name" value="SpoU_sub_bind"/>
    <property type="match status" value="1"/>
</dbReference>
<protein>
    <recommendedName>
        <fullName evidence="1">23S rRNA (guanosine-2'-O-)-methyltransferase RlmB</fullName>
        <ecNumber evidence="1">2.1.1.185</ecNumber>
    </recommendedName>
    <alternativeName>
        <fullName evidence="1">23S rRNA (guanosine2251 2'-O)-methyltransferase</fullName>
    </alternativeName>
    <alternativeName>
        <fullName evidence="1">23S rRNA Gm2251 2'-O-methyltransferase</fullName>
    </alternativeName>
</protein>
<dbReference type="InterPro" id="IPR029064">
    <property type="entry name" value="Ribosomal_eL30-like_sf"/>
</dbReference>
<evidence type="ECO:0000256" key="1">
    <source>
        <dbReference type="HAMAP-Rule" id="MF_01887"/>
    </source>
</evidence>